<dbReference type="GO" id="GO:0046872">
    <property type="term" value="F:metal ion binding"/>
    <property type="evidence" value="ECO:0007669"/>
    <property type="project" value="UniProtKB-KW"/>
</dbReference>
<evidence type="ECO:0000313" key="6">
    <source>
        <dbReference type="RefSeq" id="XP_022341705.1"/>
    </source>
</evidence>
<protein>
    <submittedName>
        <fullName evidence="6">Centromere protein V-like isoform X1</fullName>
    </submittedName>
</protein>
<gene>
    <name evidence="6" type="primary">LOC111135704</name>
</gene>
<dbReference type="Gene3D" id="2.170.150.70">
    <property type="match status" value="1"/>
</dbReference>
<dbReference type="OrthoDB" id="2993351at2759"/>
<dbReference type="AlphaFoldDB" id="A0A8B8EP49"/>
<dbReference type="GeneID" id="111135704"/>
<accession>A0A8B8EP49</accession>
<dbReference type="KEGG" id="cvn:111135704"/>
<dbReference type="PROSITE" id="PS51891">
    <property type="entry name" value="CENP_V_GFA"/>
    <property type="match status" value="1"/>
</dbReference>
<dbReference type="InterPro" id="IPR052355">
    <property type="entry name" value="CENP-V-like"/>
</dbReference>
<dbReference type="InterPro" id="IPR006913">
    <property type="entry name" value="CENP-V/GFA"/>
</dbReference>
<dbReference type="InterPro" id="IPR011057">
    <property type="entry name" value="Mss4-like_sf"/>
</dbReference>
<dbReference type="Proteomes" id="UP000694844">
    <property type="component" value="Chromosome 1"/>
</dbReference>
<dbReference type="GO" id="GO:0016846">
    <property type="term" value="F:carbon-sulfur lyase activity"/>
    <property type="evidence" value="ECO:0007669"/>
    <property type="project" value="InterPro"/>
</dbReference>
<evidence type="ECO:0000313" key="5">
    <source>
        <dbReference type="Proteomes" id="UP000694844"/>
    </source>
</evidence>
<name>A0A8B8EP49_CRAVI</name>
<feature type="domain" description="CENP-V/GFA" evidence="4">
    <location>
        <begin position="23"/>
        <end position="135"/>
    </location>
</feature>
<dbReference type="SUPFAM" id="SSF51316">
    <property type="entry name" value="Mss4-like"/>
    <property type="match status" value="1"/>
</dbReference>
<comment type="similarity">
    <text evidence="1">Belongs to the Gfa family.</text>
</comment>
<reference evidence="6" key="2">
    <citation type="submission" date="2025-08" db="UniProtKB">
        <authorList>
            <consortium name="RefSeq"/>
        </authorList>
    </citation>
    <scope>IDENTIFICATION</scope>
    <source>
        <tissue evidence="6">Whole sample</tissue>
    </source>
</reference>
<dbReference type="PANTHER" id="PTHR28620:SF1">
    <property type="entry name" value="CENP-V_GFA DOMAIN-CONTAINING PROTEIN"/>
    <property type="match status" value="1"/>
</dbReference>
<reference evidence="5" key="1">
    <citation type="submission" date="2024-06" db="UniProtKB">
        <authorList>
            <consortium name="RefSeq"/>
        </authorList>
    </citation>
    <scope>NUCLEOTIDE SEQUENCE [LARGE SCALE GENOMIC DNA]</scope>
</reference>
<keyword evidence="3" id="KW-0862">Zinc</keyword>
<keyword evidence="5" id="KW-1185">Reference proteome</keyword>
<sequence length="149" mass="16722">MGIFCNDVTMTTKDATPSTDILHTGGCHCGAIRFQVLAPKRLHVYNCNCSVCHKKQNKHFIVPKSKFTLLQGEQYLTTYTFNTHQAKHTFCKTCGVQSFYTPRSNPDGYGVAPNCLDPGTVENVTEENFDGQNWEQHIQTSDIASRSKE</sequence>
<dbReference type="PANTHER" id="PTHR28620">
    <property type="entry name" value="CENTROMERE PROTEIN V"/>
    <property type="match status" value="1"/>
</dbReference>
<evidence type="ECO:0000256" key="2">
    <source>
        <dbReference type="ARBA" id="ARBA00022723"/>
    </source>
</evidence>
<keyword evidence="2" id="KW-0479">Metal-binding</keyword>
<evidence type="ECO:0000256" key="1">
    <source>
        <dbReference type="ARBA" id="ARBA00005495"/>
    </source>
</evidence>
<evidence type="ECO:0000256" key="3">
    <source>
        <dbReference type="ARBA" id="ARBA00022833"/>
    </source>
</evidence>
<proteinExistence type="inferred from homology"/>
<dbReference type="RefSeq" id="XP_022341705.1">
    <property type="nucleotide sequence ID" value="XM_022485997.1"/>
</dbReference>
<evidence type="ECO:0000259" key="4">
    <source>
        <dbReference type="PROSITE" id="PS51891"/>
    </source>
</evidence>
<organism evidence="5 6">
    <name type="scientific">Crassostrea virginica</name>
    <name type="common">Eastern oyster</name>
    <dbReference type="NCBI Taxonomy" id="6565"/>
    <lineage>
        <taxon>Eukaryota</taxon>
        <taxon>Metazoa</taxon>
        <taxon>Spiralia</taxon>
        <taxon>Lophotrochozoa</taxon>
        <taxon>Mollusca</taxon>
        <taxon>Bivalvia</taxon>
        <taxon>Autobranchia</taxon>
        <taxon>Pteriomorphia</taxon>
        <taxon>Ostreida</taxon>
        <taxon>Ostreoidea</taxon>
        <taxon>Ostreidae</taxon>
        <taxon>Crassostrea</taxon>
    </lineage>
</organism>
<dbReference type="Pfam" id="PF04828">
    <property type="entry name" value="GFA"/>
    <property type="match status" value="1"/>
</dbReference>